<dbReference type="InterPro" id="IPR023116">
    <property type="entry name" value="Phosphonoacetate_hydro_insert"/>
</dbReference>
<name>A0A7J6KU03_PEROL</name>
<organism evidence="1 2">
    <name type="scientific">Perkinsus olseni</name>
    <name type="common">Perkinsus atlanticus</name>
    <dbReference type="NCBI Taxonomy" id="32597"/>
    <lineage>
        <taxon>Eukaryota</taxon>
        <taxon>Sar</taxon>
        <taxon>Alveolata</taxon>
        <taxon>Perkinsozoa</taxon>
        <taxon>Perkinsea</taxon>
        <taxon>Perkinsida</taxon>
        <taxon>Perkinsidae</taxon>
        <taxon>Perkinsus</taxon>
    </lineage>
</organism>
<dbReference type="AlphaFoldDB" id="A0A7J6KU03"/>
<dbReference type="OrthoDB" id="445007at2759"/>
<proteinExistence type="predicted"/>
<comment type="caution">
    <text evidence="1">The sequence shown here is derived from an EMBL/GenBank/DDBJ whole genome shotgun (WGS) entry which is preliminary data.</text>
</comment>
<dbReference type="InterPro" id="IPR017850">
    <property type="entry name" value="Alkaline_phosphatase_core_sf"/>
</dbReference>
<dbReference type="InterPro" id="IPR002591">
    <property type="entry name" value="Phosphodiest/P_Trfase"/>
</dbReference>
<dbReference type="Gene3D" id="3.30.1360.110">
    <property type="entry name" value="Domain 2, Phosphonoacetate Hydrolase"/>
    <property type="match status" value="1"/>
</dbReference>
<dbReference type="EMBL" id="JABAHT010000990">
    <property type="protein sequence ID" value="KAF4650688.1"/>
    <property type="molecule type" value="Genomic_DNA"/>
</dbReference>
<protein>
    <recommendedName>
        <fullName evidence="3">Phosphonoacetate hydrolase</fullName>
    </recommendedName>
</protein>
<evidence type="ECO:0008006" key="3">
    <source>
        <dbReference type="Google" id="ProtNLM"/>
    </source>
</evidence>
<evidence type="ECO:0000313" key="1">
    <source>
        <dbReference type="EMBL" id="KAF4650688.1"/>
    </source>
</evidence>
<sequence length="470" mass="51902">MLIGFSRKTSSILSHQRTVTRAVTTQYFQVNGHRYCVPDYGQHVVGICIDGCCPEYLKSAKFHMPNLYQKMLAKSSGHLSIVRSAMPTLTNPNNMSIVTGVSPAHHGISGNYYLDASTGEEVMMTRPELLRCPTIFSEFVNTPDTVVVILTVKHKLLSMLTAGLPSDTQGRWIGLSAERADDETSSSALAKFSNGEMQSFRDLSNEWMQVPSVYSAESSLFMLDLGVGLLDFISRTQPEKRVLAYFSTTDYVQHKHAPFDYEPVTFYKELDKRLGALNDRGAVVGITADHGMSDKTEQETGLQPNVVYIESALAAHGIAGGRCILPITDPYVRHHGALGGYAVVYVPPESLERCRSALEDLGKSDTTPFTVYRREVAADLFDLPADRLGDFVLDGGRRSVFGKTPDFHDLSQVPKLRSHGSSYEELVPFIINRPVSPKARAHLESGNGRNFDLFRILLDDSVHASSLSKS</sequence>
<dbReference type="SUPFAM" id="SSF53649">
    <property type="entry name" value="Alkaline phosphatase-like"/>
    <property type="match status" value="1"/>
</dbReference>
<gene>
    <name evidence="1" type="ORF">FOZ61_011122</name>
</gene>
<reference evidence="1 2" key="1">
    <citation type="submission" date="2020-04" db="EMBL/GenBank/DDBJ databases">
        <title>Perkinsus olseni comparative genomics.</title>
        <authorList>
            <person name="Bogema D.R."/>
        </authorList>
    </citation>
    <scope>NUCLEOTIDE SEQUENCE [LARGE SCALE GENOMIC DNA]</scope>
    <source>
        <strain evidence="1">ATCC PRA-179</strain>
    </source>
</reference>
<accession>A0A7J6KU03</accession>
<dbReference type="Pfam" id="PF01663">
    <property type="entry name" value="Phosphodiest"/>
    <property type="match status" value="1"/>
</dbReference>
<dbReference type="PANTHER" id="PTHR10151:SF120">
    <property type="entry name" value="BIS(5'-ADENOSYL)-TRIPHOSPHATASE"/>
    <property type="match status" value="1"/>
</dbReference>
<dbReference type="GO" id="GO:0016787">
    <property type="term" value="F:hydrolase activity"/>
    <property type="evidence" value="ECO:0007669"/>
    <property type="project" value="UniProtKB-ARBA"/>
</dbReference>
<evidence type="ECO:0000313" key="2">
    <source>
        <dbReference type="Proteomes" id="UP000570595"/>
    </source>
</evidence>
<dbReference type="Proteomes" id="UP000570595">
    <property type="component" value="Unassembled WGS sequence"/>
</dbReference>
<dbReference type="Gene3D" id="3.40.720.10">
    <property type="entry name" value="Alkaline Phosphatase, subunit A"/>
    <property type="match status" value="1"/>
</dbReference>
<dbReference type="PANTHER" id="PTHR10151">
    <property type="entry name" value="ECTONUCLEOTIDE PYROPHOSPHATASE/PHOSPHODIESTERASE"/>
    <property type="match status" value="1"/>
</dbReference>